<dbReference type="OrthoDB" id="9811332at2"/>
<dbReference type="GO" id="GO:0032259">
    <property type="term" value="P:methylation"/>
    <property type="evidence" value="ECO:0007669"/>
    <property type="project" value="UniProtKB-KW"/>
</dbReference>
<gene>
    <name evidence="1" type="ORF">DJ019_10455</name>
</gene>
<accession>A0A328BFA4</accession>
<proteinExistence type="predicted"/>
<dbReference type="EMBL" id="QFYS01000004">
    <property type="protein sequence ID" value="RAK65385.1"/>
    <property type="molecule type" value="Genomic_DNA"/>
</dbReference>
<reference evidence="1 2" key="1">
    <citation type="submission" date="2018-05" db="EMBL/GenBank/DDBJ databases">
        <authorList>
            <person name="Lanie J.A."/>
            <person name="Ng W.-L."/>
            <person name="Kazmierczak K.M."/>
            <person name="Andrzejewski T.M."/>
            <person name="Davidsen T.M."/>
            <person name="Wayne K.J."/>
            <person name="Tettelin H."/>
            <person name="Glass J.I."/>
            <person name="Rusch D."/>
            <person name="Podicherti R."/>
            <person name="Tsui H.-C.T."/>
            <person name="Winkler M.E."/>
        </authorList>
    </citation>
    <scope>NUCLEOTIDE SEQUENCE [LARGE SCALE GENOMIC DNA]</scope>
    <source>
        <strain evidence="1 2">BUT-10</strain>
    </source>
</reference>
<dbReference type="PANTHER" id="PTHR40036:SF1">
    <property type="entry name" value="MACROCIN O-METHYLTRANSFERASE"/>
    <property type="match status" value="1"/>
</dbReference>
<sequence length="301" mass="33459">MTRLVFEDLTVEQMHGMADGLLRAGQYDLAQKMYGALQTVTEGRRADVLVRKGIAASPHKRTPMLLDVLDALEAFRGTAYVSNGLATWNKILPFFYDPEFVALAARHAGLLPIPNWHWNLQTVAWAVRQAEHVPGDFVELGVFRGHTTLFTAEYVGFGAWPKTWWLYDTFEGIPQDQLDAGWDKVNQGTYGGGAFSFEEVRDRFAGFGNIRVIKGRVPEILTEAAPERIAFLHMDLNNATAEVAALDALFDRLSPGGVIVFDDYCWMASRAQHEAEKAWFAARGLEILPLPTGQGVFVKGA</sequence>
<dbReference type="AlphaFoldDB" id="A0A328BFA4"/>
<dbReference type="InterPro" id="IPR029063">
    <property type="entry name" value="SAM-dependent_MTases_sf"/>
</dbReference>
<name>A0A328BFA4_9CAUL</name>
<dbReference type="Proteomes" id="UP000249524">
    <property type="component" value="Unassembled WGS sequence"/>
</dbReference>
<dbReference type="InterPro" id="IPR008884">
    <property type="entry name" value="TylF_MeTrfase"/>
</dbReference>
<keyword evidence="1" id="KW-0808">Transferase</keyword>
<evidence type="ECO:0000313" key="2">
    <source>
        <dbReference type="Proteomes" id="UP000249524"/>
    </source>
</evidence>
<dbReference type="RefSeq" id="WP_111275981.1">
    <property type="nucleotide sequence ID" value="NZ_QFYS01000004.1"/>
</dbReference>
<evidence type="ECO:0000313" key="1">
    <source>
        <dbReference type="EMBL" id="RAK65385.1"/>
    </source>
</evidence>
<dbReference type="Pfam" id="PF05711">
    <property type="entry name" value="TylF"/>
    <property type="match status" value="1"/>
</dbReference>
<keyword evidence="1" id="KW-0489">Methyltransferase</keyword>
<organism evidence="1 2">
    <name type="scientific">Phenylobacterium kunshanense</name>
    <dbReference type="NCBI Taxonomy" id="1445034"/>
    <lineage>
        <taxon>Bacteria</taxon>
        <taxon>Pseudomonadati</taxon>
        <taxon>Pseudomonadota</taxon>
        <taxon>Alphaproteobacteria</taxon>
        <taxon>Caulobacterales</taxon>
        <taxon>Caulobacteraceae</taxon>
        <taxon>Phenylobacterium</taxon>
    </lineage>
</organism>
<dbReference type="Gene3D" id="3.40.50.150">
    <property type="entry name" value="Vaccinia Virus protein VP39"/>
    <property type="match status" value="1"/>
</dbReference>
<dbReference type="SUPFAM" id="SSF53335">
    <property type="entry name" value="S-adenosyl-L-methionine-dependent methyltransferases"/>
    <property type="match status" value="1"/>
</dbReference>
<dbReference type="GO" id="GO:0008168">
    <property type="term" value="F:methyltransferase activity"/>
    <property type="evidence" value="ECO:0007669"/>
    <property type="project" value="UniProtKB-KW"/>
</dbReference>
<protein>
    <submittedName>
        <fullName evidence="1">Methyltransferase</fullName>
    </submittedName>
</protein>
<dbReference type="PANTHER" id="PTHR40036">
    <property type="entry name" value="MACROCIN O-METHYLTRANSFERASE"/>
    <property type="match status" value="1"/>
</dbReference>
<keyword evidence="2" id="KW-1185">Reference proteome</keyword>
<comment type="caution">
    <text evidence="1">The sequence shown here is derived from an EMBL/GenBank/DDBJ whole genome shotgun (WGS) entry which is preliminary data.</text>
</comment>